<evidence type="ECO:0000256" key="2">
    <source>
        <dbReference type="ARBA" id="ARBA00022723"/>
    </source>
</evidence>
<evidence type="ECO:0000259" key="9">
    <source>
        <dbReference type="Pfam" id="PF03807"/>
    </source>
</evidence>
<keyword evidence="2" id="KW-0479">Metal-binding</keyword>
<keyword evidence="4" id="KW-0460">Magnesium</keyword>
<dbReference type="InterPro" id="IPR008225">
    <property type="entry name" value="F420-0_g-glutamyl_ligase"/>
</dbReference>
<gene>
    <name evidence="10" type="primary">cofE</name>
    <name evidence="10" type="ORF">KCG34_11230</name>
</gene>
<dbReference type="Pfam" id="PF01996">
    <property type="entry name" value="F420_ligase"/>
    <property type="match status" value="1"/>
</dbReference>
<dbReference type="GO" id="GO:0052618">
    <property type="term" value="F:coenzyme F420-0:L-glutamate ligase activity"/>
    <property type="evidence" value="ECO:0007669"/>
    <property type="project" value="UniProtKB-EC"/>
</dbReference>
<dbReference type="Pfam" id="PF03807">
    <property type="entry name" value="F420_oxidored"/>
    <property type="match status" value="1"/>
</dbReference>
<dbReference type="Gene3D" id="3.90.1660.10">
    <property type="entry name" value="CofE-like domain"/>
    <property type="match status" value="1"/>
</dbReference>
<dbReference type="GO" id="GO:0016651">
    <property type="term" value="F:oxidoreductase activity, acting on NAD(P)H"/>
    <property type="evidence" value="ECO:0007669"/>
    <property type="project" value="InterPro"/>
</dbReference>
<dbReference type="EC" id="6.3.2.31" evidence="10"/>
<evidence type="ECO:0000256" key="3">
    <source>
        <dbReference type="ARBA" id="ARBA00022741"/>
    </source>
</evidence>
<evidence type="ECO:0000313" key="11">
    <source>
        <dbReference type="Proteomes" id="UP000676409"/>
    </source>
</evidence>
<evidence type="ECO:0000256" key="7">
    <source>
        <dbReference type="ARBA" id="ARBA00023211"/>
    </source>
</evidence>
<dbReference type="PANTHER" id="PTHR47917:SF1">
    <property type="entry name" value="COENZYME F420:L-GLUTAMATE LIGASE"/>
    <property type="match status" value="1"/>
</dbReference>
<accession>A0A975G3V3</accession>
<dbReference type="SUPFAM" id="SSF144010">
    <property type="entry name" value="CofE-like"/>
    <property type="match status" value="1"/>
</dbReference>
<organism evidence="10 11">
    <name type="scientific">Phenylobacterium montanum</name>
    <dbReference type="NCBI Taxonomy" id="2823693"/>
    <lineage>
        <taxon>Bacteria</taxon>
        <taxon>Pseudomonadati</taxon>
        <taxon>Pseudomonadota</taxon>
        <taxon>Alphaproteobacteria</taxon>
        <taxon>Caulobacterales</taxon>
        <taxon>Caulobacteraceae</taxon>
        <taxon>Phenylobacterium</taxon>
    </lineage>
</organism>
<feature type="domain" description="Coenzyme F420:L-glutamate ligase-like" evidence="8">
    <location>
        <begin position="236"/>
        <end position="455"/>
    </location>
</feature>
<dbReference type="SUPFAM" id="SSF51735">
    <property type="entry name" value="NAD(P)-binding Rossmann-fold domains"/>
    <property type="match status" value="1"/>
</dbReference>
<dbReference type="RefSeq" id="WP_211940436.1">
    <property type="nucleotide sequence ID" value="NZ_CP073078.1"/>
</dbReference>
<keyword evidence="11" id="KW-1185">Reference proteome</keyword>
<dbReference type="Proteomes" id="UP000676409">
    <property type="component" value="Chromosome"/>
</dbReference>
<keyword evidence="1 10" id="KW-0436">Ligase</keyword>
<dbReference type="PANTHER" id="PTHR47917">
    <property type="match status" value="1"/>
</dbReference>
<evidence type="ECO:0000256" key="4">
    <source>
        <dbReference type="ARBA" id="ARBA00022842"/>
    </source>
</evidence>
<evidence type="ECO:0000313" key="10">
    <source>
        <dbReference type="EMBL" id="QUD90385.1"/>
    </source>
</evidence>
<keyword evidence="5" id="KW-0630">Potassium</keyword>
<dbReference type="GO" id="GO:0070967">
    <property type="term" value="F:coenzyme F420 binding"/>
    <property type="evidence" value="ECO:0007669"/>
    <property type="project" value="InterPro"/>
</dbReference>
<name>A0A975G3V3_9CAUL</name>
<evidence type="ECO:0000256" key="5">
    <source>
        <dbReference type="ARBA" id="ARBA00022958"/>
    </source>
</evidence>
<keyword evidence="6" id="KW-0342">GTP-binding</keyword>
<dbReference type="GO" id="GO:0050661">
    <property type="term" value="F:NADP binding"/>
    <property type="evidence" value="ECO:0007669"/>
    <property type="project" value="InterPro"/>
</dbReference>
<keyword evidence="7" id="KW-0464">Manganese</keyword>
<dbReference type="GO" id="GO:0005525">
    <property type="term" value="F:GTP binding"/>
    <property type="evidence" value="ECO:0007669"/>
    <property type="project" value="UniProtKB-KW"/>
</dbReference>
<evidence type="ECO:0000256" key="1">
    <source>
        <dbReference type="ARBA" id="ARBA00022598"/>
    </source>
</evidence>
<evidence type="ECO:0000256" key="6">
    <source>
        <dbReference type="ARBA" id="ARBA00023134"/>
    </source>
</evidence>
<dbReference type="NCBIfam" id="TIGR01916">
    <property type="entry name" value="F420_cofE"/>
    <property type="match status" value="1"/>
</dbReference>
<dbReference type="InterPro" id="IPR036291">
    <property type="entry name" value="NAD(P)-bd_dom_sf"/>
</dbReference>
<dbReference type="GO" id="GO:0006740">
    <property type="term" value="P:NADPH regeneration"/>
    <property type="evidence" value="ECO:0007669"/>
    <property type="project" value="InterPro"/>
</dbReference>
<dbReference type="InterPro" id="IPR010185">
    <property type="entry name" value="NpdG"/>
</dbReference>
<dbReference type="EMBL" id="CP073078">
    <property type="protein sequence ID" value="QUD90385.1"/>
    <property type="molecule type" value="Genomic_DNA"/>
</dbReference>
<dbReference type="KEGG" id="caul:KCG34_11230"/>
<dbReference type="InterPro" id="IPR002847">
    <property type="entry name" value="F420-0_gamma-glut_ligase-dom"/>
</dbReference>
<dbReference type="Gene3D" id="3.40.50.720">
    <property type="entry name" value="NAD(P)-binding Rossmann-like Domain"/>
    <property type="match status" value="1"/>
</dbReference>
<dbReference type="InterPro" id="IPR028939">
    <property type="entry name" value="P5C_Rdtase_cat_N"/>
</dbReference>
<dbReference type="Gene3D" id="3.30.1330.100">
    <property type="entry name" value="CofE-like"/>
    <property type="match status" value="1"/>
</dbReference>
<keyword evidence="3" id="KW-0547">Nucleotide-binding</keyword>
<protein>
    <submittedName>
        <fullName evidence="10">Coenzyme F420-0:L-glutamate ligase</fullName>
        <ecNumber evidence="10">6.3.2.31</ecNumber>
    </submittedName>
</protein>
<evidence type="ECO:0000259" key="8">
    <source>
        <dbReference type="Pfam" id="PF01996"/>
    </source>
</evidence>
<proteinExistence type="predicted"/>
<dbReference type="AlphaFoldDB" id="A0A975G3V3"/>
<dbReference type="GO" id="GO:0046872">
    <property type="term" value="F:metal ion binding"/>
    <property type="evidence" value="ECO:0007669"/>
    <property type="project" value="UniProtKB-KW"/>
</dbReference>
<reference evidence="10" key="1">
    <citation type="submission" date="2021-04" db="EMBL/GenBank/DDBJ databases">
        <title>The complete genome sequence of Caulobacter sp. S6.</title>
        <authorList>
            <person name="Tang Y."/>
            <person name="Ouyang W."/>
            <person name="Liu Q."/>
            <person name="Huang B."/>
            <person name="Guo Z."/>
            <person name="Lei P."/>
        </authorList>
    </citation>
    <scope>NUCLEOTIDE SEQUENCE</scope>
    <source>
        <strain evidence="10">S6</strain>
    </source>
</reference>
<sequence>MTSIAILGGTGALGGALALRLAKAGHRVLIGSRDAAKAQAFAETLHAAHPSAQVRGFDLKAAAAEGEICVLTVPYAAHPDTLAQVRQHVAGKIVVDATVPLRPPKVGTVQLPPAGAAAVEAQAALGPEARVVSALQNIGAEKLAAGQAVDGDVLVASDDNEAAATVCALLAEIGLRAWHVGPLANSAAAEAMTSVLIQINRRYKRVQAGLRITGKAKEAEAGAGSPGVSVTPLRGLPLLQPGDNLAGLIEAAITAAGLAPEDGDVVVVAQKAVSKVEGRAVRLDEVAVTERGRALAAESEKPAPLAELIAGEAAEVMRVKPGLIVTRHRTGMVAANAGIDASNLADPAGPEMALLWPENPDASAAALRRALEDRFGVRLAVIVSDSLGRAWRMGTAGTAIGTSGMRPVRDRRGETDLFGRVLQATVVAVGDEIAAAASLVIGEAAEGIPAALVRGAVYEPCEETGSADLIRPLDQDLFR</sequence>
<feature type="domain" description="Pyrroline-5-carboxylate reductase catalytic N-terminal" evidence="9">
    <location>
        <begin position="4"/>
        <end position="100"/>
    </location>
</feature>
<dbReference type="NCBIfam" id="TIGR01915">
    <property type="entry name" value="npdG"/>
    <property type="match status" value="1"/>
</dbReference>